<reference evidence="1 2" key="1">
    <citation type="journal article" date="2018" name="Mol. Ecol.">
        <title>The obligate alkalophilic soda-lake fungus Sodiomyces alkalinus has shifted to a protein diet.</title>
        <authorList>
            <person name="Grum-Grzhimaylo A.A."/>
            <person name="Falkoski D.L."/>
            <person name="van den Heuvel J."/>
            <person name="Valero-Jimenez C.A."/>
            <person name="Min B."/>
            <person name="Choi I.G."/>
            <person name="Lipzen A."/>
            <person name="Daum C.G."/>
            <person name="Aanen D.K."/>
            <person name="Tsang A."/>
            <person name="Henrissat B."/>
            <person name="Bilanenko E.N."/>
            <person name="de Vries R.P."/>
            <person name="van Kan J.A.L."/>
            <person name="Grigoriev I.V."/>
            <person name="Debets A.J.M."/>
        </authorList>
    </citation>
    <scope>NUCLEOTIDE SEQUENCE [LARGE SCALE GENOMIC DNA]</scope>
    <source>
        <strain evidence="1 2">F11</strain>
    </source>
</reference>
<evidence type="ECO:0000313" key="2">
    <source>
        <dbReference type="Proteomes" id="UP000272025"/>
    </source>
</evidence>
<protein>
    <submittedName>
        <fullName evidence="1">Uncharacterized protein</fullName>
    </submittedName>
</protein>
<dbReference type="STRING" id="1314773.A0A3N2QAB1"/>
<dbReference type="GeneID" id="39576067"/>
<gene>
    <name evidence="1" type="ORF">SODALDRAFT_268061</name>
</gene>
<organism evidence="1 2">
    <name type="scientific">Sodiomyces alkalinus (strain CBS 110278 / VKM F-3762 / F11)</name>
    <name type="common">Alkaliphilic filamentous fungus</name>
    <dbReference type="NCBI Taxonomy" id="1314773"/>
    <lineage>
        <taxon>Eukaryota</taxon>
        <taxon>Fungi</taxon>
        <taxon>Dikarya</taxon>
        <taxon>Ascomycota</taxon>
        <taxon>Pezizomycotina</taxon>
        <taxon>Sordariomycetes</taxon>
        <taxon>Hypocreomycetidae</taxon>
        <taxon>Glomerellales</taxon>
        <taxon>Plectosphaerellaceae</taxon>
        <taxon>Sodiomyces</taxon>
    </lineage>
</organism>
<dbReference type="AlphaFoldDB" id="A0A3N2QAB1"/>
<dbReference type="Proteomes" id="UP000272025">
    <property type="component" value="Unassembled WGS sequence"/>
</dbReference>
<proteinExistence type="predicted"/>
<dbReference type="EMBL" id="ML119051">
    <property type="protein sequence ID" value="ROT43689.1"/>
    <property type="molecule type" value="Genomic_DNA"/>
</dbReference>
<accession>A0A3N2QAB1</accession>
<evidence type="ECO:0000313" key="1">
    <source>
        <dbReference type="EMBL" id="ROT43689.1"/>
    </source>
</evidence>
<dbReference type="OrthoDB" id="10066232at2759"/>
<dbReference type="RefSeq" id="XP_028471495.1">
    <property type="nucleotide sequence ID" value="XM_028607589.1"/>
</dbReference>
<sequence length="109" mass="12732">MLTANIPILPPGVLILTKLKRCVYFIGSTRPSSVMRFHMDELDIKYLLKWLAECDETVDFKGYFSPDVNELYSATKKVLKHWEGVGQDEWVRLMYAVMNQEDRDRMLGD</sequence>
<keyword evidence="2" id="KW-1185">Reference proteome</keyword>
<name>A0A3N2QAB1_SODAK</name>